<dbReference type="Proteomes" id="UP000525298">
    <property type="component" value="Unassembled WGS sequence"/>
</dbReference>
<gene>
    <name evidence="1" type="ORF">HNR65_001851</name>
</gene>
<comment type="caution">
    <text evidence="1">The sequence shown here is derived from an EMBL/GenBank/DDBJ whole genome shotgun (WGS) entry which is preliminary data.</text>
</comment>
<sequence length="258" mass="30131">MNSKIYTGFVEHTRHLPVYHHFQYPVYMYGIDIDELALLDKKLPFFGYNRLRPATINDADYLDNRPGCIKEKLLDLLPEADREQVATVMLITAARYFHYIFNPVCFYYCFDRQGAMICLAAEVSNTYGERHMYLPKPAAPDTSEPGILQYTADKAFHVSPFNNMSGRYDFFCTAPGQTIDVAIHLVREGEKIFEARFRARGRELTRAAHLGLLLRHPVMPHLTMPRIIFEAMRLYYRKHMPWHDKPAPSDPMTIRHKR</sequence>
<proteinExistence type="predicted"/>
<protein>
    <submittedName>
        <fullName evidence="1">DUF1365 family protein</fullName>
    </submittedName>
</protein>
<dbReference type="EMBL" id="JACDUS010000004">
    <property type="protein sequence ID" value="MBA2881524.1"/>
    <property type="molecule type" value="Genomic_DNA"/>
</dbReference>
<dbReference type="PANTHER" id="PTHR33973:SF4">
    <property type="entry name" value="OS07G0153300 PROTEIN"/>
    <property type="match status" value="1"/>
</dbReference>
<dbReference type="AlphaFoldDB" id="A0A7W0HKQ5"/>
<reference evidence="1 2" key="1">
    <citation type="submission" date="2020-07" db="EMBL/GenBank/DDBJ databases">
        <title>Genomic Encyclopedia of Type Strains, Phase IV (KMG-IV): sequencing the most valuable type-strain genomes for metagenomic binning, comparative biology and taxonomic classification.</title>
        <authorList>
            <person name="Goeker M."/>
        </authorList>
    </citation>
    <scope>NUCLEOTIDE SEQUENCE [LARGE SCALE GENOMIC DNA]</scope>
    <source>
        <strain evidence="1 2">DSM 17721</strain>
    </source>
</reference>
<name>A0A7W0HKQ5_9BACT</name>
<dbReference type="Pfam" id="PF07103">
    <property type="entry name" value="DUF1365"/>
    <property type="match status" value="1"/>
</dbReference>
<keyword evidence="2" id="KW-1185">Reference proteome</keyword>
<dbReference type="RefSeq" id="WP_181551174.1">
    <property type="nucleotide sequence ID" value="NZ_JACDUS010000004.1"/>
</dbReference>
<accession>A0A7W0HKQ5</accession>
<dbReference type="PANTHER" id="PTHR33973">
    <property type="entry name" value="OS07G0153300 PROTEIN"/>
    <property type="match status" value="1"/>
</dbReference>
<evidence type="ECO:0000313" key="1">
    <source>
        <dbReference type="EMBL" id="MBA2881524.1"/>
    </source>
</evidence>
<evidence type="ECO:0000313" key="2">
    <source>
        <dbReference type="Proteomes" id="UP000525298"/>
    </source>
</evidence>
<dbReference type="InterPro" id="IPR010775">
    <property type="entry name" value="DUF1365"/>
</dbReference>
<organism evidence="1 2">
    <name type="scientific">Desulfosalsimonas propionicica</name>
    <dbReference type="NCBI Taxonomy" id="332175"/>
    <lineage>
        <taxon>Bacteria</taxon>
        <taxon>Pseudomonadati</taxon>
        <taxon>Thermodesulfobacteriota</taxon>
        <taxon>Desulfobacteria</taxon>
        <taxon>Desulfobacterales</taxon>
        <taxon>Desulfosalsimonadaceae</taxon>
        <taxon>Desulfosalsimonas</taxon>
    </lineage>
</organism>